<dbReference type="Pfam" id="PF02771">
    <property type="entry name" value="Acyl-CoA_dh_N"/>
    <property type="match status" value="1"/>
</dbReference>
<proteinExistence type="inferred from homology"/>
<keyword evidence="5" id="KW-0560">Oxidoreductase</keyword>
<evidence type="ECO:0000256" key="1">
    <source>
        <dbReference type="ARBA" id="ARBA00001974"/>
    </source>
</evidence>
<dbReference type="InterPro" id="IPR036250">
    <property type="entry name" value="AcylCo_DH-like_C"/>
</dbReference>
<comment type="cofactor">
    <cofactor evidence="1">
        <name>FAD</name>
        <dbReference type="ChEBI" id="CHEBI:57692"/>
    </cofactor>
</comment>
<evidence type="ECO:0000256" key="2">
    <source>
        <dbReference type="ARBA" id="ARBA00009347"/>
    </source>
</evidence>
<keyword evidence="4" id="KW-0274">FAD</keyword>
<dbReference type="PANTHER" id="PTHR43884">
    <property type="entry name" value="ACYL-COA DEHYDROGENASE"/>
    <property type="match status" value="1"/>
</dbReference>
<comment type="similarity">
    <text evidence="2">Belongs to the acyl-CoA dehydrogenase family.</text>
</comment>
<dbReference type="GO" id="GO:0003995">
    <property type="term" value="F:acyl-CoA dehydrogenase activity"/>
    <property type="evidence" value="ECO:0007669"/>
    <property type="project" value="TreeGrafter"/>
</dbReference>
<evidence type="ECO:0000256" key="3">
    <source>
        <dbReference type="ARBA" id="ARBA00022630"/>
    </source>
</evidence>
<evidence type="ECO:0000256" key="5">
    <source>
        <dbReference type="ARBA" id="ARBA00023002"/>
    </source>
</evidence>
<dbReference type="PANTHER" id="PTHR43884:SF20">
    <property type="entry name" value="ACYL-COA DEHYDROGENASE FADE28"/>
    <property type="match status" value="1"/>
</dbReference>
<dbReference type="GO" id="GO:0050660">
    <property type="term" value="F:flavin adenine dinucleotide binding"/>
    <property type="evidence" value="ECO:0007669"/>
    <property type="project" value="InterPro"/>
</dbReference>
<dbReference type="EMBL" id="VZRB01000065">
    <property type="protein sequence ID" value="KAB1139345.1"/>
    <property type="molecule type" value="Genomic_DNA"/>
</dbReference>
<gene>
    <name evidence="8" type="ORF">F7R91_40370</name>
</gene>
<reference evidence="8 9" key="1">
    <citation type="submission" date="2019-09" db="EMBL/GenBank/DDBJ databases">
        <title>Screening of Novel Bioactive Compounds from Soil-Associated.</title>
        <authorList>
            <person name="Zhao S."/>
        </authorList>
    </citation>
    <scope>NUCLEOTIDE SEQUENCE [LARGE SCALE GENOMIC DNA]</scope>
    <source>
        <strain evidence="8 9">HIT-DPA4</strain>
    </source>
</reference>
<dbReference type="SUPFAM" id="SSF47203">
    <property type="entry name" value="Acyl-CoA dehydrogenase C-terminal domain-like"/>
    <property type="match status" value="1"/>
</dbReference>
<evidence type="ECO:0000313" key="9">
    <source>
        <dbReference type="Proteomes" id="UP000442707"/>
    </source>
</evidence>
<evidence type="ECO:0000313" key="8">
    <source>
        <dbReference type="EMBL" id="KAB1139345.1"/>
    </source>
</evidence>
<organism evidence="8 9">
    <name type="scientific">Streptomyces luteolifulvus</name>
    <dbReference type="NCBI Taxonomy" id="2615112"/>
    <lineage>
        <taxon>Bacteria</taxon>
        <taxon>Bacillati</taxon>
        <taxon>Actinomycetota</taxon>
        <taxon>Actinomycetes</taxon>
        <taxon>Kitasatosporales</taxon>
        <taxon>Streptomycetaceae</taxon>
        <taxon>Streptomyces</taxon>
    </lineage>
</organism>
<dbReference type="InterPro" id="IPR037069">
    <property type="entry name" value="AcylCoA_DH/ox_N_sf"/>
</dbReference>
<evidence type="ECO:0000259" key="7">
    <source>
        <dbReference type="Pfam" id="PF02771"/>
    </source>
</evidence>
<keyword evidence="3" id="KW-0285">Flavoprotein</keyword>
<dbReference type="Pfam" id="PF00441">
    <property type="entry name" value="Acyl-CoA_dh_1"/>
    <property type="match status" value="1"/>
</dbReference>
<feature type="domain" description="Acyl-CoA dehydrogenase/oxidase C-terminal" evidence="6">
    <location>
        <begin position="212"/>
        <end position="356"/>
    </location>
</feature>
<name>A0A6H9UNP8_9ACTN</name>
<feature type="domain" description="Acyl-CoA dehydrogenase/oxidase N-terminal" evidence="7">
    <location>
        <begin position="10"/>
        <end position="107"/>
    </location>
</feature>
<dbReference type="InterPro" id="IPR009075">
    <property type="entry name" value="AcylCo_DH/oxidase_C"/>
</dbReference>
<keyword evidence="9" id="KW-1185">Reference proteome</keyword>
<sequence length="371" mass="38182">MTVGSLLYTDVEDDLRAAVSALLADRCQPSHVAALYDGVPVDAGLWQGIAHELGLAGLLVSEDLGGAGASARETAVVLEELGRAVAPVPFLTSSVIATQVLLESGSDLVRGVASGQERAALVVPWSTAPGSDLPQLSVAEGALCGRVRSVAGVLDADLLLVPVPGDAGADLYAVRASEVDARPVVSLDMSRQLADVDLTGAHGIVIASGPPGAAAVQRGLMWGAGLLASEQLGVARWCFDTSLAYVKERRQFGRAVGGFQAVKHRLADLFVQLEGAAAAARYAAGALADDADDVEVAVAVAVAYCSDIAVHVAEETIQLHGGIGMTWEHPAHLYLKRAKAGHIALGTAGWHRTRLADLVDLPASPANILAI</sequence>
<dbReference type="Gene3D" id="1.20.140.10">
    <property type="entry name" value="Butyryl-CoA Dehydrogenase, subunit A, domain 3"/>
    <property type="match status" value="1"/>
</dbReference>
<comment type="caution">
    <text evidence="8">The sequence shown here is derived from an EMBL/GenBank/DDBJ whole genome shotgun (WGS) entry which is preliminary data.</text>
</comment>
<dbReference type="RefSeq" id="WP_150958683.1">
    <property type="nucleotide sequence ID" value="NZ_VZRB01000065.1"/>
</dbReference>
<dbReference type="Gene3D" id="1.10.540.10">
    <property type="entry name" value="Acyl-CoA dehydrogenase/oxidase, N-terminal domain"/>
    <property type="match status" value="1"/>
</dbReference>
<dbReference type="InterPro" id="IPR009100">
    <property type="entry name" value="AcylCoA_DH/oxidase_NM_dom_sf"/>
</dbReference>
<accession>A0A6H9UNP8</accession>
<protein>
    <submittedName>
        <fullName evidence="8">Acyl-CoA dehydrogenase</fullName>
    </submittedName>
</protein>
<dbReference type="AlphaFoldDB" id="A0A6H9UNP8"/>
<dbReference type="Proteomes" id="UP000442707">
    <property type="component" value="Unassembled WGS sequence"/>
</dbReference>
<dbReference type="InterPro" id="IPR013786">
    <property type="entry name" value="AcylCoA_DH/ox_N"/>
</dbReference>
<evidence type="ECO:0000259" key="6">
    <source>
        <dbReference type="Pfam" id="PF00441"/>
    </source>
</evidence>
<dbReference type="SUPFAM" id="SSF56645">
    <property type="entry name" value="Acyl-CoA dehydrogenase NM domain-like"/>
    <property type="match status" value="1"/>
</dbReference>
<evidence type="ECO:0000256" key="4">
    <source>
        <dbReference type="ARBA" id="ARBA00022827"/>
    </source>
</evidence>